<reference evidence="2" key="2">
    <citation type="journal article" date="2023" name="IMA Fungus">
        <title>Comparative genomic study of the Penicillium genus elucidates a diverse pangenome and 15 lateral gene transfer events.</title>
        <authorList>
            <person name="Petersen C."/>
            <person name="Sorensen T."/>
            <person name="Nielsen M.R."/>
            <person name="Sondergaard T.E."/>
            <person name="Sorensen J.L."/>
            <person name="Fitzpatrick D.A."/>
            <person name="Frisvad J.C."/>
            <person name="Nielsen K.L."/>
        </authorList>
    </citation>
    <scope>NUCLEOTIDE SEQUENCE</scope>
    <source>
        <strain evidence="2">IBT 17660</strain>
    </source>
</reference>
<feature type="domain" description="F-box" evidence="1">
    <location>
        <begin position="18"/>
        <end position="67"/>
    </location>
</feature>
<evidence type="ECO:0000259" key="1">
    <source>
        <dbReference type="PROSITE" id="PS50181"/>
    </source>
</evidence>
<keyword evidence="3" id="KW-1185">Reference proteome</keyword>
<dbReference type="InterPro" id="IPR036047">
    <property type="entry name" value="F-box-like_dom_sf"/>
</dbReference>
<gene>
    <name evidence="2" type="ORF">N7530_002862</name>
</gene>
<comment type="caution">
    <text evidence="2">The sequence shown here is derived from an EMBL/GenBank/DDBJ whole genome shotgun (WGS) entry which is preliminary data.</text>
</comment>
<dbReference type="AlphaFoldDB" id="A0A9W9X4E0"/>
<dbReference type="Pfam" id="PF12937">
    <property type="entry name" value="F-box-like"/>
    <property type="match status" value="1"/>
</dbReference>
<sequence>MSNNNFIQFAPTAMQGTRSWLLELPTEILQDIACFLPYDRDVLHLSQTCKEMWEKVFNSESAIWRDRFGTHYDIAPGRRSRELKIEYQIRAIVLNSPIQFKEEEDARQYLWMEVMQTLLEESLKLPIDPEATSKTLQRIHETLKGVDFLSEFRKGQNSSPLFYALQLCLSSFALDPTITEPCRRTDYDIKQVYSYADEVGKAFIDHDNLDLAKLLNLRNFWQRHLLNASELTFQESFSGLPAEMKPKARKDIPTEASRLSPSWLGYYSCIHPLSDLQKANQRQTCADLETHGDGIDIMTLDVQASSEPFWPAQCSKIIPPAGGVDTERVYFDGKQKSYDANYEAGNPVFGFTEKIAIPHGGFEGWTRICFTIVEADEDDDEEEQPSSVVMDGEGWIHGYEAVIVPGGRMMLGRWVDMKEPDARGPFIFWDV</sequence>
<dbReference type="InterPro" id="IPR001810">
    <property type="entry name" value="F-box_dom"/>
</dbReference>
<dbReference type="PROSITE" id="PS50181">
    <property type="entry name" value="FBOX"/>
    <property type="match status" value="1"/>
</dbReference>
<evidence type="ECO:0000313" key="2">
    <source>
        <dbReference type="EMBL" id="KAJ5483616.1"/>
    </source>
</evidence>
<name>A0A9W9X4E0_9EURO</name>
<dbReference type="Gene3D" id="1.20.1280.50">
    <property type="match status" value="1"/>
</dbReference>
<dbReference type="OrthoDB" id="3971593at2759"/>
<dbReference type="Proteomes" id="UP001147760">
    <property type="component" value="Unassembled WGS sequence"/>
</dbReference>
<dbReference type="EMBL" id="JAPWDO010000002">
    <property type="protein sequence ID" value="KAJ5483616.1"/>
    <property type="molecule type" value="Genomic_DNA"/>
</dbReference>
<proteinExistence type="predicted"/>
<organism evidence="2 3">
    <name type="scientific">Penicillium desertorum</name>
    <dbReference type="NCBI Taxonomy" id="1303715"/>
    <lineage>
        <taxon>Eukaryota</taxon>
        <taxon>Fungi</taxon>
        <taxon>Dikarya</taxon>
        <taxon>Ascomycota</taxon>
        <taxon>Pezizomycotina</taxon>
        <taxon>Eurotiomycetes</taxon>
        <taxon>Eurotiomycetidae</taxon>
        <taxon>Eurotiales</taxon>
        <taxon>Aspergillaceae</taxon>
        <taxon>Penicillium</taxon>
    </lineage>
</organism>
<dbReference type="SUPFAM" id="SSF81383">
    <property type="entry name" value="F-box domain"/>
    <property type="match status" value="1"/>
</dbReference>
<accession>A0A9W9X4E0</accession>
<protein>
    <recommendedName>
        <fullName evidence="1">F-box domain-containing protein</fullName>
    </recommendedName>
</protein>
<evidence type="ECO:0000313" key="3">
    <source>
        <dbReference type="Proteomes" id="UP001147760"/>
    </source>
</evidence>
<reference evidence="2" key="1">
    <citation type="submission" date="2022-12" db="EMBL/GenBank/DDBJ databases">
        <authorList>
            <person name="Petersen C."/>
        </authorList>
    </citation>
    <scope>NUCLEOTIDE SEQUENCE</scope>
    <source>
        <strain evidence="2">IBT 17660</strain>
    </source>
</reference>